<sequence>MEFTGFHTEIRRQHGFLPKKKQFWTKHAQTINASVEQIGNALISAAANGSETMKKRVDNQNKLFDYRAVMFKSAFEEGSANLTDKTKHYLMNVETEGHGNAFLGHGL</sequence>
<protein>
    <submittedName>
        <fullName evidence="2">Uncharacterized protein</fullName>
    </submittedName>
</protein>
<evidence type="ECO:0000313" key="1">
    <source>
        <dbReference type="Proteomes" id="UP000887572"/>
    </source>
</evidence>
<proteinExistence type="predicted"/>
<keyword evidence="1" id="KW-1185">Reference proteome</keyword>
<dbReference type="AlphaFoldDB" id="A0A914IBS2"/>
<reference evidence="2" key="1">
    <citation type="submission" date="2022-11" db="UniProtKB">
        <authorList>
            <consortium name="WormBaseParasite"/>
        </authorList>
    </citation>
    <scope>IDENTIFICATION</scope>
</reference>
<dbReference type="WBParaSite" id="Gr19_v10_g9381.t1">
    <property type="protein sequence ID" value="Gr19_v10_g9381.t1"/>
    <property type="gene ID" value="Gr19_v10_g9381"/>
</dbReference>
<accession>A0A914IBS2</accession>
<dbReference type="Proteomes" id="UP000887572">
    <property type="component" value="Unplaced"/>
</dbReference>
<evidence type="ECO:0000313" key="2">
    <source>
        <dbReference type="WBParaSite" id="Gr19_v10_g9381.t1"/>
    </source>
</evidence>
<name>A0A914IBS2_GLORO</name>
<organism evidence="1 2">
    <name type="scientific">Globodera rostochiensis</name>
    <name type="common">Golden nematode worm</name>
    <name type="synonym">Heterodera rostochiensis</name>
    <dbReference type="NCBI Taxonomy" id="31243"/>
    <lineage>
        <taxon>Eukaryota</taxon>
        <taxon>Metazoa</taxon>
        <taxon>Ecdysozoa</taxon>
        <taxon>Nematoda</taxon>
        <taxon>Chromadorea</taxon>
        <taxon>Rhabditida</taxon>
        <taxon>Tylenchina</taxon>
        <taxon>Tylenchomorpha</taxon>
        <taxon>Tylenchoidea</taxon>
        <taxon>Heteroderidae</taxon>
        <taxon>Heteroderinae</taxon>
        <taxon>Globodera</taxon>
    </lineage>
</organism>